<evidence type="ECO:0000313" key="3">
    <source>
        <dbReference type="Proteomes" id="UP001149719"/>
    </source>
</evidence>
<proteinExistence type="predicted"/>
<evidence type="ECO:0000313" key="2">
    <source>
        <dbReference type="EMBL" id="MCZ2723232.1"/>
    </source>
</evidence>
<gene>
    <name evidence="2" type="ORF">O1D97_16840</name>
</gene>
<dbReference type="Proteomes" id="UP001149719">
    <property type="component" value="Unassembled WGS sequence"/>
</dbReference>
<feature type="compositionally biased region" description="Polar residues" evidence="1">
    <location>
        <begin position="1"/>
        <end position="14"/>
    </location>
</feature>
<dbReference type="EMBL" id="JAPUBN010000020">
    <property type="protein sequence ID" value="MCZ2723232.1"/>
    <property type="molecule type" value="Genomic_DNA"/>
</dbReference>
<accession>A0ABT4JXX1</accession>
<reference evidence="2" key="1">
    <citation type="submission" date="2022-12" db="EMBL/GenBank/DDBJ databases">
        <title>Marinomonas 15G1-11 sp. nov, isolated from marine algae.</title>
        <authorList>
            <person name="Butt M."/>
            <person name="Choi D.G."/>
            <person name="Kim J.M."/>
            <person name="Lee J.K."/>
            <person name="Baek J.H."/>
            <person name="Jeon C.O."/>
        </authorList>
    </citation>
    <scope>NUCLEOTIDE SEQUENCE</scope>
    <source>
        <strain evidence="2">15G1-11</strain>
    </source>
</reference>
<dbReference type="RefSeq" id="WP_269127323.1">
    <property type="nucleotide sequence ID" value="NZ_JAPUBN010000020.1"/>
</dbReference>
<protein>
    <submittedName>
        <fullName evidence="2">Replication protein P</fullName>
    </submittedName>
</protein>
<name>A0ABT4JXX1_9GAMM</name>
<dbReference type="InterPro" id="IPR009731">
    <property type="entry name" value="P-like"/>
</dbReference>
<keyword evidence="3" id="KW-1185">Reference proteome</keyword>
<dbReference type="Pfam" id="PF06992">
    <property type="entry name" value="Phage_lambda_P"/>
    <property type="match status" value="1"/>
</dbReference>
<organism evidence="2 3">
    <name type="scientific">Marinomonas phaeophyticola</name>
    <dbReference type="NCBI Taxonomy" id="3004091"/>
    <lineage>
        <taxon>Bacteria</taxon>
        <taxon>Pseudomonadati</taxon>
        <taxon>Pseudomonadota</taxon>
        <taxon>Gammaproteobacteria</taxon>
        <taxon>Oceanospirillales</taxon>
        <taxon>Oceanospirillaceae</taxon>
        <taxon>Marinomonas</taxon>
    </lineage>
</organism>
<sequence length="248" mass="28717">MHSPISTTQTGNEQESSHQSDEQNQQNRMLVNMLFARFKAIYTHKFASAYSTPDEVKLAKREWSIAIRGFQEPLLAYAVERAKETYAWPPTISEFLNLINTAYKVYGLVNPRSAYMEACRCRMNPLEFRWSHPAIYFAGSKVGWYFLRTEEERKTWPEFDKAYLEQVQKVIEGKQLTIPKVQQIENKQEDLMITFIPKLVAETGLSESKVAALLYYTKKTEGTAVRANYRMKTMKELAVLGFDIDLPS</sequence>
<evidence type="ECO:0000256" key="1">
    <source>
        <dbReference type="SAM" id="MobiDB-lite"/>
    </source>
</evidence>
<feature type="region of interest" description="Disordered" evidence="1">
    <location>
        <begin position="1"/>
        <end position="24"/>
    </location>
</feature>
<comment type="caution">
    <text evidence="2">The sequence shown here is derived from an EMBL/GenBank/DDBJ whole genome shotgun (WGS) entry which is preliminary data.</text>
</comment>